<keyword evidence="2" id="KW-0862">Zinc</keyword>
<protein>
    <submittedName>
        <fullName evidence="8">DNA-(Apurinic or apyrimidinic site) lyase</fullName>
    </submittedName>
</protein>
<evidence type="ECO:0000256" key="2">
    <source>
        <dbReference type="ARBA" id="ARBA00022833"/>
    </source>
</evidence>
<evidence type="ECO:0000259" key="5">
    <source>
        <dbReference type="PROSITE" id="PS50081"/>
    </source>
</evidence>
<keyword evidence="9" id="KW-1185">Reference proteome</keyword>
<dbReference type="PROSITE" id="PS50081">
    <property type="entry name" value="ZF_DAG_PE_2"/>
    <property type="match status" value="1"/>
</dbReference>
<accession>A0A9P1GC80</accession>
<dbReference type="InterPro" id="IPR046349">
    <property type="entry name" value="C1-like_sf"/>
</dbReference>
<dbReference type="SUPFAM" id="SSF57889">
    <property type="entry name" value="Cysteine-rich domain"/>
    <property type="match status" value="1"/>
</dbReference>
<dbReference type="Pfam" id="PF00130">
    <property type="entry name" value="C1_1"/>
    <property type="match status" value="1"/>
</dbReference>
<evidence type="ECO:0000313" key="7">
    <source>
        <dbReference type="EMBL" id="CAL1160963.1"/>
    </source>
</evidence>
<keyword evidence="8" id="KW-0456">Lyase</keyword>
<evidence type="ECO:0000256" key="4">
    <source>
        <dbReference type="SAM" id="SignalP"/>
    </source>
</evidence>
<dbReference type="EMBL" id="CAMXCT010004084">
    <property type="protein sequence ID" value="CAI4007588.1"/>
    <property type="molecule type" value="Genomic_DNA"/>
</dbReference>
<dbReference type="EMBL" id="CAMXCT030004084">
    <property type="protein sequence ID" value="CAL4794900.1"/>
    <property type="molecule type" value="Genomic_DNA"/>
</dbReference>
<evidence type="ECO:0000256" key="1">
    <source>
        <dbReference type="ARBA" id="ARBA00022723"/>
    </source>
</evidence>
<evidence type="ECO:0000313" key="6">
    <source>
        <dbReference type="EMBL" id="CAI4007588.1"/>
    </source>
</evidence>
<feature type="signal peptide" evidence="4">
    <location>
        <begin position="1"/>
        <end position="31"/>
    </location>
</feature>
<feature type="region of interest" description="Disordered" evidence="3">
    <location>
        <begin position="118"/>
        <end position="184"/>
    </location>
</feature>
<reference evidence="7" key="2">
    <citation type="submission" date="2024-04" db="EMBL/GenBank/DDBJ databases">
        <authorList>
            <person name="Chen Y."/>
            <person name="Shah S."/>
            <person name="Dougan E. K."/>
            <person name="Thang M."/>
            <person name="Chan C."/>
        </authorList>
    </citation>
    <scope>NUCLEOTIDE SEQUENCE [LARGE SCALE GENOMIC DNA]</scope>
</reference>
<dbReference type="EMBL" id="CAMXCT020004084">
    <property type="protein sequence ID" value="CAL1160963.1"/>
    <property type="molecule type" value="Genomic_DNA"/>
</dbReference>
<proteinExistence type="predicted"/>
<feature type="chain" id="PRO_5043272645" evidence="4">
    <location>
        <begin position="32"/>
        <end position="602"/>
    </location>
</feature>
<feature type="region of interest" description="Disordered" evidence="3">
    <location>
        <begin position="60"/>
        <end position="87"/>
    </location>
</feature>
<dbReference type="OrthoDB" id="441647at2759"/>
<evidence type="ECO:0000256" key="3">
    <source>
        <dbReference type="SAM" id="MobiDB-lite"/>
    </source>
</evidence>
<feature type="compositionally biased region" description="Polar residues" evidence="3">
    <location>
        <begin position="63"/>
        <end position="87"/>
    </location>
</feature>
<gene>
    <name evidence="6" type="ORF">C1SCF055_LOCUS33130</name>
</gene>
<organism evidence="6">
    <name type="scientific">Cladocopium goreaui</name>
    <dbReference type="NCBI Taxonomy" id="2562237"/>
    <lineage>
        <taxon>Eukaryota</taxon>
        <taxon>Sar</taxon>
        <taxon>Alveolata</taxon>
        <taxon>Dinophyceae</taxon>
        <taxon>Suessiales</taxon>
        <taxon>Symbiodiniaceae</taxon>
        <taxon>Cladocopium</taxon>
    </lineage>
</organism>
<reference evidence="6" key="1">
    <citation type="submission" date="2022-10" db="EMBL/GenBank/DDBJ databases">
        <authorList>
            <person name="Chen Y."/>
            <person name="Dougan E. K."/>
            <person name="Chan C."/>
            <person name="Rhodes N."/>
            <person name="Thang M."/>
        </authorList>
    </citation>
    <scope>NUCLEOTIDE SEQUENCE</scope>
</reference>
<dbReference type="Gene3D" id="3.30.60.20">
    <property type="match status" value="1"/>
</dbReference>
<dbReference type="Proteomes" id="UP001152797">
    <property type="component" value="Unassembled WGS sequence"/>
</dbReference>
<comment type="caution">
    <text evidence="6">The sequence shown here is derived from an EMBL/GenBank/DDBJ whole genome shotgun (WGS) entry which is preliminary data.</text>
</comment>
<keyword evidence="4" id="KW-0732">Signal</keyword>
<dbReference type="GO" id="GO:0046872">
    <property type="term" value="F:metal ion binding"/>
    <property type="evidence" value="ECO:0007669"/>
    <property type="project" value="UniProtKB-KW"/>
</dbReference>
<sequence>MGLQPLIASSGSEPILLSCCWLFLIFAPASLQRPCGGKTPPNQPVQSSGPSHVITVITRGKISKSSSTPDSESRTQLPTSSNGHNAISVSTTCAPGPSQLGHAMRLRQLCGCLRPATKSAPPEGANAPQPSQIAATAVASSEMPMPPRDGGKPATRIGAEASAKPQRPGATSQQSGRPSMDRPTNEVERALMYLSRSLDETWISQHDDVAYYFRLPVAFMEAGREAEARRALDIAARYVRTNRVSSKKLTMIYPQYSLLWICEAAARLGQGELAERCVQAILRYRHPLTSSGIISEPYTWNENYEADFFATAVLAKAAILSGQESLAVAAANSLLRAVDANRRYMASGRFFLRWTWADGFVENDEDPLYCVTTSGEQQLYFLLGLPTAVLLEVANSFRSMADSAKEKYRAVANELLLYLKRCKNFFTASTAYGTACAAAMLGDQESMYRLRSCMLSFQQKDGSFNGPLTQLDILEHTAEISTCLCRMSMLGATSEGYPSGSTSGLATGDVQTLPESISEEESEGAIPDELPERARDGFSIMSETRCQFSRVTLYEPTWCQQCGGFLWGFQDQGVRCGRCYRTVCSTCSTTPMGRLCRGAVRL</sequence>
<evidence type="ECO:0000313" key="9">
    <source>
        <dbReference type="Proteomes" id="UP001152797"/>
    </source>
</evidence>
<name>A0A9P1GC80_9DINO</name>
<dbReference type="InterPro" id="IPR002219">
    <property type="entry name" value="PKC_DAG/PE"/>
</dbReference>
<feature type="domain" description="Phorbol-ester/DAG-type" evidence="5">
    <location>
        <begin position="545"/>
        <end position="596"/>
    </location>
</feature>
<evidence type="ECO:0000313" key="8">
    <source>
        <dbReference type="EMBL" id="CAL4794900.1"/>
    </source>
</evidence>
<dbReference type="GO" id="GO:0016829">
    <property type="term" value="F:lyase activity"/>
    <property type="evidence" value="ECO:0007669"/>
    <property type="project" value="UniProtKB-KW"/>
</dbReference>
<keyword evidence="1" id="KW-0479">Metal-binding</keyword>
<dbReference type="AlphaFoldDB" id="A0A9P1GC80"/>